<reference evidence="6" key="2">
    <citation type="submission" date="2020-09" db="EMBL/GenBank/DDBJ databases">
        <authorList>
            <person name="Sun Q."/>
            <person name="Kim S."/>
        </authorList>
    </citation>
    <scope>NUCLEOTIDE SEQUENCE</scope>
    <source>
        <strain evidence="6">KCTC 32020</strain>
    </source>
</reference>
<dbReference type="Pfam" id="PF00990">
    <property type="entry name" value="GGDEF"/>
    <property type="match status" value="1"/>
</dbReference>
<evidence type="ECO:0000256" key="2">
    <source>
        <dbReference type="ARBA" id="ARBA00012528"/>
    </source>
</evidence>
<evidence type="ECO:0000256" key="3">
    <source>
        <dbReference type="ARBA" id="ARBA00034247"/>
    </source>
</evidence>
<feature type="transmembrane region" description="Helical" evidence="4">
    <location>
        <begin position="161"/>
        <end position="182"/>
    </location>
</feature>
<dbReference type="InterPro" id="IPR000160">
    <property type="entry name" value="GGDEF_dom"/>
</dbReference>
<reference evidence="6" key="1">
    <citation type="journal article" date="2014" name="Int. J. Syst. Evol. Microbiol.">
        <title>Complete genome sequence of Corynebacterium casei LMG S-19264T (=DSM 44701T), isolated from a smear-ripened cheese.</title>
        <authorList>
            <consortium name="US DOE Joint Genome Institute (JGI-PGF)"/>
            <person name="Walter F."/>
            <person name="Albersmeier A."/>
            <person name="Kalinowski J."/>
            <person name="Ruckert C."/>
        </authorList>
    </citation>
    <scope>NUCLEOTIDE SEQUENCE</scope>
    <source>
        <strain evidence="6">KCTC 32020</strain>
    </source>
</reference>
<comment type="catalytic activity">
    <reaction evidence="3">
        <text>2 GTP = 3',3'-c-di-GMP + 2 diphosphate</text>
        <dbReference type="Rhea" id="RHEA:24898"/>
        <dbReference type="ChEBI" id="CHEBI:33019"/>
        <dbReference type="ChEBI" id="CHEBI:37565"/>
        <dbReference type="ChEBI" id="CHEBI:58805"/>
        <dbReference type="EC" id="2.7.7.65"/>
    </reaction>
</comment>
<accession>A0A918YVB0</accession>
<keyword evidence="4" id="KW-0472">Membrane</keyword>
<dbReference type="GO" id="GO:0005886">
    <property type="term" value="C:plasma membrane"/>
    <property type="evidence" value="ECO:0007669"/>
    <property type="project" value="TreeGrafter"/>
</dbReference>
<dbReference type="EMBL" id="BNCF01000001">
    <property type="protein sequence ID" value="GHE24811.1"/>
    <property type="molecule type" value="Genomic_DNA"/>
</dbReference>
<keyword evidence="4" id="KW-1133">Transmembrane helix</keyword>
<evidence type="ECO:0000313" key="6">
    <source>
        <dbReference type="EMBL" id="GHE24811.1"/>
    </source>
</evidence>
<sequence>MDLIVLLDTRTVAFVTGLAGFVMAATMLGLYAAGMRERALLHWAFAGLAYGLGHQGGHLMLNLATPWSVGVSLALANTLIALGHVFGLIGTQRYLGRRPWTLPLLAACALLFAVSVAWEPMHASLRMRVLVLSTFYLGVDAIAGAMLWRARAEGLTAYRRIVALVLLLEAAFLVVRLGYAAVTDTLTTSFVQDPFQILFYLLSMVFVFALALALALLMFRGKEVELQWLVMHDPLTGLFNRRSLEEHAAREIAHCRRHGVPLSAIVFDIDHFKRINDTRGHLAGDEVIRAVARRVAMELRASDIAFRLGGEEFLLLLPSTAANGAATLAERLRAGLASTPLEALGAPVTASFGVAELGPGETWNDALRRADQAMYRAKREGRDRVVVAAPAEPAPGAPVPADAPA</sequence>
<evidence type="ECO:0000256" key="1">
    <source>
        <dbReference type="ARBA" id="ARBA00001946"/>
    </source>
</evidence>
<keyword evidence="7" id="KW-1185">Reference proteome</keyword>
<dbReference type="InterPro" id="IPR029787">
    <property type="entry name" value="Nucleotide_cyclase"/>
</dbReference>
<dbReference type="EC" id="2.7.7.65" evidence="2"/>
<dbReference type="Proteomes" id="UP000636453">
    <property type="component" value="Unassembled WGS sequence"/>
</dbReference>
<feature type="transmembrane region" description="Helical" evidence="4">
    <location>
        <begin position="197"/>
        <end position="219"/>
    </location>
</feature>
<comment type="caution">
    <text evidence="6">The sequence shown here is derived from an EMBL/GenBank/DDBJ whole genome shotgun (WGS) entry which is preliminary data.</text>
</comment>
<dbReference type="Gene3D" id="3.30.70.270">
    <property type="match status" value="1"/>
</dbReference>
<feature type="transmembrane region" description="Helical" evidence="4">
    <location>
        <begin position="100"/>
        <end position="118"/>
    </location>
</feature>
<protein>
    <recommendedName>
        <fullName evidence="2">diguanylate cyclase</fullName>
        <ecNumber evidence="2">2.7.7.65</ecNumber>
    </recommendedName>
</protein>
<dbReference type="InterPro" id="IPR050469">
    <property type="entry name" value="Diguanylate_Cyclase"/>
</dbReference>
<proteinExistence type="predicted"/>
<comment type="cofactor">
    <cofactor evidence="1">
        <name>Mg(2+)</name>
        <dbReference type="ChEBI" id="CHEBI:18420"/>
    </cofactor>
</comment>
<dbReference type="GO" id="GO:1902201">
    <property type="term" value="P:negative regulation of bacterial-type flagellum-dependent cell motility"/>
    <property type="evidence" value="ECO:0007669"/>
    <property type="project" value="TreeGrafter"/>
</dbReference>
<feature type="transmembrane region" description="Helical" evidence="4">
    <location>
        <begin position="67"/>
        <end position="88"/>
    </location>
</feature>
<dbReference type="NCBIfam" id="TIGR00254">
    <property type="entry name" value="GGDEF"/>
    <property type="match status" value="1"/>
</dbReference>
<feature type="transmembrane region" description="Helical" evidence="4">
    <location>
        <begin position="130"/>
        <end position="149"/>
    </location>
</feature>
<dbReference type="SUPFAM" id="SSF55073">
    <property type="entry name" value="Nucleotide cyclase"/>
    <property type="match status" value="1"/>
</dbReference>
<dbReference type="SMART" id="SM00267">
    <property type="entry name" value="GGDEF"/>
    <property type="match status" value="1"/>
</dbReference>
<dbReference type="CDD" id="cd01949">
    <property type="entry name" value="GGDEF"/>
    <property type="match status" value="1"/>
</dbReference>
<evidence type="ECO:0000259" key="5">
    <source>
        <dbReference type="PROSITE" id="PS50887"/>
    </source>
</evidence>
<feature type="transmembrane region" description="Helical" evidence="4">
    <location>
        <begin position="40"/>
        <end position="61"/>
    </location>
</feature>
<feature type="transmembrane region" description="Helical" evidence="4">
    <location>
        <begin position="12"/>
        <end position="33"/>
    </location>
</feature>
<organism evidence="6 7">
    <name type="scientific">Vulcaniibacterium thermophilum</name>
    <dbReference type="NCBI Taxonomy" id="1169913"/>
    <lineage>
        <taxon>Bacteria</taxon>
        <taxon>Pseudomonadati</taxon>
        <taxon>Pseudomonadota</taxon>
        <taxon>Gammaproteobacteria</taxon>
        <taxon>Lysobacterales</taxon>
        <taxon>Lysobacteraceae</taxon>
        <taxon>Vulcaniibacterium</taxon>
    </lineage>
</organism>
<dbReference type="PANTHER" id="PTHR45138">
    <property type="entry name" value="REGULATORY COMPONENTS OF SENSORY TRANSDUCTION SYSTEM"/>
    <property type="match status" value="1"/>
</dbReference>
<keyword evidence="4" id="KW-0812">Transmembrane</keyword>
<dbReference type="InterPro" id="IPR043128">
    <property type="entry name" value="Rev_trsase/Diguanyl_cyclase"/>
</dbReference>
<gene>
    <name evidence="6" type="ORF">GCM10007167_00590</name>
</gene>
<dbReference type="GO" id="GO:0052621">
    <property type="term" value="F:diguanylate cyclase activity"/>
    <property type="evidence" value="ECO:0007669"/>
    <property type="project" value="UniProtKB-EC"/>
</dbReference>
<feature type="domain" description="GGDEF" evidence="5">
    <location>
        <begin position="260"/>
        <end position="390"/>
    </location>
</feature>
<dbReference type="FunFam" id="3.30.70.270:FF:000001">
    <property type="entry name" value="Diguanylate cyclase domain protein"/>
    <property type="match status" value="1"/>
</dbReference>
<evidence type="ECO:0000256" key="4">
    <source>
        <dbReference type="SAM" id="Phobius"/>
    </source>
</evidence>
<dbReference type="PROSITE" id="PS50887">
    <property type="entry name" value="GGDEF"/>
    <property type="match status" value="1"/>
</dbReference>
<dbReference type="AlphaFoldDB" id="A0A918YVB0"/>
<dbReference type="RefSeq" id="WP_146471703.1">
    <property type="nucleotide sequence ID" value="NZ_BNCF01000001.1"/>
</dbReference>
<evidence type="ECO:0000313" key="7">
    <source>
        <dbReference type="Proteomes" id="UP000636453"/>
    </source>
</evidence>
<dbReference type="OrthoDB" id="9803824at2"/>
<name>A0A918YVB0_9GAMM</name>
<dbReference type="GO" id="GO:0043709">
    <property type="term" value="P:cell adhesion involved in single-species biofilm formation"/>
    <property type="evidence" value="ECO:0007669"/>
    <property type="project" value="TreeGrafter"/>
</dbReference>
<dbReference type="PANTHER" id="PTHR45138:SF9">
    <property type="entry name" value="DIGUANYLATE CYCLASE DGCM-RELATED"/>
    <property type="match status" value="1"/>
</dbReference>